<feature type="signal peptide" evidence="1">
    <location>
        <begin position="1"/>
        <end position="24"/>
    </location>
</feature>
<reference evidence="2 3" key="1">
    <citation type="submission" date="2016-08" db="EMBL/GenBank/DDBJ databases">
        <title>Draft genome of Fabibacter sp. strain SK-8.</title>
        <authorList>
            <person name="Wong S.-K."/>
            <person name="Hamasaki K."/>
            <person name="Yoshizawa S."/>
        </authorList>
    </citation>
    <scope>NUCLEOTIDE SEQUENCE [LARGE SCALE GENOMIC DNA]</scope>
    <source>
        <strain evidence="2 3">SK-8</strain>
    </source>
</reference>
<proteinExistence type="predicted"/>
<dbReference type="RefSeq" id="WP_069836964.1">
    <property type="nucleotide sequence ID" value="NZ_MDGQ01000005.1"/>
</dbReference>
<sequence length="389" mass="45022">MNTLKSRILNFACLFLIIFCLSCGSEKSSTGDTELTKKNGYQSFKIDINEEKIPFVDLIESLQITRLEETEESLLRYVGQIMFHEDRMIFPDNQGTFYIYSKNGEFLNKFNHKGQGPEEYSRLTDVWLEDGVLSVHSTGKAVNRYDLAGNFIDRDRLTERAVHAFPYKGGYLLDMSLRYTQDSLKYSLITLDEELKLDKTFLPFDKSLGSIFSFSPNSIFKLGDDLLYLREIGSIVYKVTADTLVPYIFYDFGENWYFKPGVEITPNFSEEQRRNKQAWYVLNHIGHNFIYIHTTLGPRMDYSYLIDRQSGRSVSIESRTSTNESLDVVGSGWEGDEFLFTLRSTQFIDLVDQLGEEQYSFTEGSSLEEIESSENPVLLRVKFKDFSKK</sequence>
<organism evidence="2 3">
    <name type="scientific">Roseivirga misakiensis</name>
    <dbReference type="NCBI Taxonomy" id="1563681"/>
    <lineage>
        <taxon>Bacteria</taxon>
        <taxon>Pseudomonadati</taxon>
        <taxon>Bacteroidota</taxon>
        <taxon>Cytophagia</taxon>
        <taxon>Cytophagales</taxon>
        <taxon>Roseivirgaceae</taxon>
        <taxon>Roseivirga</taxon>
    </lineage>
</organism>
<evidence type="ECO:0000313" key="3">
    <source>
        <dbReference type="Proteomes" id="UP000095552"/>
    </source>
</evidence>
<keyword evidence="1" id="KW-0732">Signal</keyword>
<gene>
    <name evidence="2" type="ORF">BFP71_18935</name>
</gene>
<evidence type="ECO:0000256" key="1">
    <source>
        <dbReference type="SAM" id="SignalP"/>
    </source>
</evidence>
<evidence type="ECO:0008006" key="4">
    <source>
        <dbReference type="Google" id="ProtNLM"/>
    </source>
</evidence>
<dbReference type="OrthoDB" id="819585at2"/>
<keyword evidence="3" id="KW-1185">Reference proteome</keyword>
<dbReference type="EMBL" id="MDGQ01000005">
    <property type="protein sequence ID" value="OEK05460.1"/>
    <property type="molecule type" value="Genomic_DNA"/>
</dbReference>
<name>A0A1E5T267_9BACT</name>
<dbReference type="STRING" id="1563681.BFP71_18935"/>
<dbReference type="AlphaFoldDB" id="A0A1E5T267"/>
<accession>A0A1E5T267</accession>
<evidence type="ECO:0000313" key="2">
    <source>
        <dbReference type="EMBL" id="OEK05460.1"/>
    </source>
</evidence>
<dbReference type="Pfam" id="PF17170">
    <property type="entry name" value="DUF5128"/>
    <property type="match status" value="1"/>
</dbReference>
<feature type="chain" id="PRO_5009185926" description="6-bladed beta-propeller" evidence="1">
    <location>
        <begin position="25"/>
        <end position="389"/>
    </location>
</feature>
<comment type="caution">
    <text evidence="2">The sequence shown here is derived from an EMBL/GenBank/DDBJ whole genome shotgun (WGS) entry which is preliminary data.</text>
</comment>
<dbReference type="Proteomes" id="UP000095552">
    <property type="component" value="Unassembled WGS sequence"/>
</dbReference>
<protein>
    <recommendedName>
        <fullName evidence="4">6-bladed beta-propeller</fullName>
    </recommendedName>
</protein>